<feature type="transmembrane region" description="Helical" evidence="7">
    <location>
        <begin position="67"/>
        <end position="91"/>
    </location>
</feature>
<dbReference type="InterPro" id="IPR003439">
    <property type="entry name" value="ABC_transporter-like_ATP-bd"/>
</dbReference>
<dbReference type="PANTHER" id="PTHR24221">
    <property type="entry name" value="ATP-BINDING CASSETTE SUB-FAMILY B"/>
    <property type="match status" value="1"/>
</dbReference>
<dbReference type="InterPro" id="IPR036640">
    <property type="entry name" value="ABC1_TM_sf"/>
</dbReference>
<dbReference type="Pfam" id="PF00664">
    <property type="entry name" value="ABC_membrane"/>
    <property type="match status" value="1"/>
</dbReference>
<dbReference type="InterPro" id="IPR027417">
    <property type="entry name" value="P-loop_NTPase"/>
</dbReference>
<evidence type="ECO:0000256" key="7">
    <source>
        <dbReference type="SAM" id="Phobius"/>
    </source>
</evidence>
<protein>
    <recommendedName>
        <fullName evidence="12">ABC transporter ATP-binding protein</fullName>
    </recommendedName>
</protein>
<evidence type="ECO:0000256" key="1">
    <source>
        <dbReference type="ARBA" id="ARBA00004651"/>
    </source>
</evidence>
<dbReference type="AlphaFoldDB" id="D2YCN5"/>
<dbReference type="InterPro" id="IPR039421">
    <property type="entry name" value="Type_1_exporter"/>
</dbReference>
<dbReference type="InterPro" id="IPR003593">
    <property type="entry name" value="AAA+_ATPase"/>
</dbReference>
<dbReference type="GO" id="GO:0005886">
    <property type="term" value="C:plasma membrane"/>
    <property type="evidence" value="ECO:0007669"/>
    <property type="project" value="UniProtKB-SubCell"/>
</dbReference>
<dbReference type="GO" id="GO:0016887">
    <property type="term" value="F:ATP hydrolysis activity"/>
    <property type="evidence" value="ECO:0007669"/>
    <property type="project" value="InterPro"/>
</dbReference>
<dbReference type="SUPFAM" id="SSF90123">
    <property type="entry name" value="ABC transporter transmembrane region"/>
    <property type="match status" value="1"/>
</dbReference>
<dbReference type="Gene3D" id="3.40.50.300">
    <property type="entry name" value="P-loop containing nucleotide triphosphate hydrolases"/>
    <property type="match status" value="1"/>
</dbReference>
<dbReference type="PROSITE" id="PS50893">
    <property type="entry name" value="ABC_TRANSPORTER_2"/>
    <property type="match status" value="1"/>
</dbReference>
<dbReference type="EMBL" id="ACYU01000047">
    <property type="protein sequence ID" value="EEW07486.1"/>
    <property type="molecule type" value="Genomic_DNA"/>
</dbReference>
<keyword evidence="3" id="KW-0547">Nucleotide-binding</keyword>
<reference evidence="10 11" key="1">
    <citation type="journal article" date="2009" name="BMC Evol. Biol.">
        <title>Genomic taxonomy of Vibrios.</title>
        <authorList>
            <person name="Thompson C.C."/>
            <person name="Vicente A.C."/>
            <person name="Souza R.C."/>
            <person name="Vasconcelos A.T."/>
            <person name="Vesth T."/>
            <person name="Alves N.Jr."/>
            <person name="Ussery D.W."/>
            <person name="Iida T."/>
            <person name="Thompson F.L."/>
        </authorList>
    </citation>
    <scope>NUCLEOTIDE SEQUENCE [LARGE SCALE GENOMIC DNA]</scope>
    <source>
        <strain evidence="10 11">VM603</strain>
    </source>
</reference>
<dbReference type="InterPro" id="IPR011527">
    <property type="entry name" value="ABC1_TM_dom"/>
</dbReference>
<name>D2YCN5_VIBMI</name>
<dbReference type="PROSITE" id="PS50929">
    <property type="entry name" value="ABC_TM1F"/>
    <property type="match status" value="1"/>
</dbReference>
<feature type="transmembrane region" description="Helical" evidence="7">
    <location>
        <begin position="251"/>
        <end position="275"/>
    </location>
</feature>
<accession>D2YCN5</accession>
<sequence>MISIYGVFMLLAQSMSRMAALKSMLVSERNRVVISASSAVLCSLVEWVSWVFFYLSVMAIYHGQSPLVYLIAMAIALSVRYAFYALAVWFAHLAAYHIIQNVRQHMVRSLAKMKIDKLRSLKRGDIEKRITDECQSLEPLIAHHGTDMINGVLMPILMVGMLFYIDWRLALLALAPLPLAMVAQIWMMRGFATRQEKYNRVVANLHHAQMEFLRSIGVMKLFAVDSNSYLELKRTLQSHHKIVTGYTQTMVGAWVTFITLAQISLILVVPVAIILVDSGQLTAVDLLMVVCISAGLLKPWLDLTQIFSQIQQSLIAIDRILPLCGSLESDNVAYQAPLQALACRNLAVSRGQHRILDQVNLSFKPGQRITIEGESGAGKSTLLATLLGELEAEAGGWFINEQLIANLDDESRSHFIASVDQHVVFFSGTLRDNLTLAKRNIEDDEIWFLLELFKLKQLVQELPAQLQCDIGEASRLFSGGEMQRLAMIRAALAKTPILVLDEATAHLDPFTEQVVLEALRSYFPEQIQIIISHRSRQVKQVDQRLVVHSGQVMELCHE</sequence>
<dbReference type="Gene3D" id="1.20.1560.10">
    <property type="entry name" value="ABC transporter type 1, transmembrane domain"/>
    <property type="match status" value="1"/>
</dbReference>
<comment type="subcellular location">
    <subcellularLocation>
        <location evidence="1">Cell membrane</location>
        <topology evidence="1">Multi-pass membrane protein</topology>
    </subcellularLocation>
</comment>
<dbReference type="SUPFAM" id="SSF52540">
    <property type="entry name" value="P-loop containing nucleoside triphosphate hydrolases"/>
    <property type="match status" value="1"/>
</dbReference>
<proteinExistence type="predicted"/>
<organism evidence="10 11">
    <name type="scientific">Vibrio mimicus VM603</name>
    <dbReference type="NCBI Taxonomy" id="671074"/>
    <lineage>
        <taxon>Bacteria</taxon>
        <taxon>Pseudomonadati</taxon>
        <taxon>Pseudomonadota</taxon>
        <taxon>Gammaproteobacteria</taxon>
        <taxon>Vibrionales</taxon>
        <taxon>Vibrionaceae</taxon>
        <taxon>Vibrio</taxon>
    </lineage>
</organism>
<evidence type="ECO:0000256" key="4">
    <source>
        <dbReference type="ARBA" id="ARBA00022840"/>
    </source>
</evidence>
<gene>
    <name evidence="10" type="ORF">VMB_12820</name>
</gene>
<evidence type="ECO:0000259" key="8">
    <source>
        <dbReference type="PROSITE" id="PS50893"/>
    </source>
</evidence>
<dbReference type="InterPro" id="IPR017871">
    <property type="entry name" value="ABC_transporter-like_CS"/>
</dbReference>
<dbReference type="SMART" id="SM00382">
    <property type="entry name" value="AAA"/>
    <property type="match status" value="1"/>
</dbReference>
<feature type="domain" description="ABC transporter" evidence="8">
    <location>
        <begin position="341"/>
        <end position="555"/>
    </location>
</feature>
<dbReference type="GO" id="GO:0005524">
    <property type="term" value="F:ATP binding"/>
    <property type="evidence" value="ECO:0007669"/>
    <property type="project" value="UniProtKB-KW"/>
</dbReference>
<dbReference type="CDD" id="cd03228">
    <property type="entry name" value="ABCC_MRP_Like"/>
    <property type="match status" value="1"/>
</dbReference>
<evidence type="ECO:0008006" key="12">
    <source>
        <dbReference type="Google" id="ProtNLM"/>
    </source>
</evidence>
<dbReference type="PROSITE" id="PS00211">
    <property type="entry name" value="ABC_TRANSPORTER_1"/>
    <property type="match status" value="1"/>
</dbReference>
<dbReference type="GO" id="GO:0140359">
    <property type="term" value="F:ABC-type transporter activity"/>
    <property type="evidence" value="ECO:0007669"/>
    <property type="project" value="InterPro"/>
</dbReference>
<dbReference type="Pfam" id="PF00005">
    <property type="entry name" value="ABC_tran"/>
    <property type="match status" value="1"/>
</dbReference>
<keyword evidence="4" id="KW-0067">ATP-binding</keyword>
<feature type="transmembrane region" description="Helical" evidence="7">
    <location>
        <begin position="148"/>
        <end position="165"/>
    </location>
</feature>
<comment type="caution">
    <text evidence="10">The sequence shown here is derived from an EMBL/GenBank/DDBJ whole genome shotgun (WGS) entry which is preliminary data.</text>
</comment>
<keyword evidence="5 7" id="KW-1133">Transmembrane helix</keyword>
<evidence type="ECO:0000313" key="11">
    <source>
        <dbReference type="Proteomes" id="UP000004827"/>
    </source>
</evidence>
<keyword evidence="6 7" id="KW-0472">Membrane</keyword>
<dbReference type="GO" id="GO:0034040">
    <property type="term" value="F:ATPase-coupled lipid transmembrane transporter activity"/>
    <property type="evidence" value="ECO:0007669"/>
    <property type="project" value="TreeGrafter"/>
</dbReference>
<evidence type="ECO:0000256" key="2">
    <source>
        <dbReference type="ARBA" id="ARBA00022692"/>
    </source>
</evidence>
<feature type="domain" description="ABC transmembrane type-1" evidence="9">
    <location>
        <begin position="44"/>
        <end position="312"/>
    </location>
</feature>
<feature type="transmembrane region" description="Helical" evidence="7">
    <location>
        <begin position="172"/>
        <end position="192"/>
    </location>
</feature>
<feature type="transmembrane region" description="Helical" evidence="7">
    <location>
        <begin position="32"/>
        <end position="55"/>
    </location>
</feature>
<evidence type="ECO:0000259" key="9">
    <source>
        <dbReference type="PROSITE" id="PS50929"/>
    </source>
</evidence>
<evidence type="ECO:0000256" key="6">
    <source>
        <dbReference type="ARBA" id="ARBA00023136"/>
    </source>
</evidence>
<evidence type="ECO:0000256" key="3">
    <source>
        <dbReference type="ARBA" id="ARBA00022741"/>
    </source>
</evidence>
<dbReference type="PANTHER" id="PTHR24221:SF654">
    <property type="entry name" value="ATP-BINDING CASSETTE SUB-FAMILY B MEMBER 6"/>
    <property type="match status" value="1"/>
</dbReference>
<evidence type="ECO:0000313" key="10">
    <source>
        <dbReference type="EMBL" id="EEW07486.1"/>
    </source>
</evidence>
<evidence type="ECO:0000256" key="5">
    <source>
        <dbReference type="ARBA" id="ARBA00022989"/>
    </source>
</evidence>
<dbReference type="Proteomes" id="UP000004827">
    <property type="component" value="Unassembled WGS sequence"/>
</dbReference>
<keyword evidence="2 7" id="KW-0812">Transmembrane</keyword>